<gene>
    <name evidence="2" type="ORF">DJ78_00445</name>
</gene>
<evidence type="ECO:0000259" key="1">
    <source>
        <dbReference type="Pfam" id="PF14534"/>
    </source>
</evidence>
<dbReference type="InterPro" id="IPR027843">
    <property type="entry name" value="DUF4440"/>
</dbReference>
<proteinExistence type="predicted"/>
<dbReference type="EMBL" id="NHPB01000004">
    <property type="protein sequence ID" value="OYR73298.1"/>
    <property type="molecule type" value="Genomic_DNA"/>
</dbReference>
<dbReference type="AlphaFoldDB" id="A0A256JWQ6"/>
<organism evidence="2 3">
    <name type="scientific">Halorubrum ezzemoulense</name>
    <name type="common">Halorubrum chaoviator</name>
    <dbReference type="NCBI Taxonomy" id="337243"/>
    <lineage>
        <taxon>Archaea</taxon>
        <taxon>Methanobacteriati</taxon>
        <taxon>Methanobacteriota</taxon>
        <taxon>Stenosarchaea group</taxon>
        <taxon>Halobacteria</taxon>
        <taxon>Halobacteriales</taxon>
        <taxon>Haloferacaceae</taxon>
        <taxon>Halorubrum</taxon>
    </lineage>
</organism>
<comment type="caution">
    <text evidence="2">The sequence shown here is derived from an EMBL/GenBank/DDBJ whole genome shotgun (WGS) entry which is preliminary data.</text>
</comment>
<dbReference type="Pfam" id="PF14534">
    <property type="entry name" value="DUF4440"/>
    <property type="match status" value="1"/>
</dbReference>
<accession>A0A256JWQ6</accession>
<dbReference type="Gene3D" id="3.10.450.50">
    <property type="match status" value="1"/>
</dbReference>
<sequence length="118" mass="13662">MGPKESLLELERQLWNADEEFYRDKLSEDAVMVFPEPTGILDRSAVLESLGGANRWQRIEFDDEQLLKIDDDIFQLVYRAVAERSEDGSEYTAFITTTYVRADGSWRLSSHQQTPIDE</sequence>
<dbReference type="RefSeq" id="WP_094582181.1">
    <property type="nucleotide sequence ID" value="NZ_NHPB01000004.1"/>
</dbReference>
<evidence type="ECO:0000313" key="3">
    <source>
        <dbReference type="Proteomes" id="UP000216758"/>
    </source>
</evidence>
<evidence type="ECO:0000313" key="2">
    <source>
        <dbReference type="EMBL" id="OYR73298.1"/>
    </source>
</evidence>
<protein>
    <recommendedName>
        <fullName evidence="1">DUF4440 domain-containing protein</fullName>
    </recommendedName>
</protein>
<feature type="domain" description="DUF4440" evidence="1">
    <location>
        <begin position="10"/>
        <end position="108"/>
    </location>
</feature>
<dbReference type="OrthoDB" id="106547at2157"/>
<reference evidence="2 3" key="1">
    <citation type="journal article" date="2014" name="Front. Microbiol.">
        <title>Population and genomic analysis of the genus Halorubrum.</title>
        <authorList>
            <person name="Fullmer M.S."/>
            <person name="Soucy S.M."/>
            <person name="Swithers K.S."/>
            <person name="Makkay A.M."/>
            <person name="Wheeler R."/>
            <person name="Ventosa A."/>
            <person name="Gogarten J.P."/>
            <person name="Papke R.T."/>
        </authorList>
    </citation>
    <scope>NUCLEOTIDE SEQUENCE [LARGE SCALE GENOMIC DNA]</scope>
    <source>
        <strain evidence="2 3">G37</strain>
    </source>
</reference>
<dbReference type="Proteomes" id="UP000216758">
    <property type="component" value="Unassembled WGS sequence"/>
</dbReference>
<dbReference type="InterPro" id="IPR032710">
    <property type="entry name" value="NTF2-like_dom_sf"/>
</dbReference>
<dbReference type="SUPFAM" id="SSF54427">
    <property type="entry name" value="NTF2-like"/>
    <property type="match status" value="1"/>
</dbReference>
<name>A0A256JWQ6_HALEZ</name>